<dbReference type="EC" id="6.1.1.9" evidence="11"/>
<dbReference type="GO" id="GO:0005829">
    <property type="term" value="C:cytosol"/>
    <property type="evidence" value="ECO:0007669"/>
    <property type="project" value="TreeGrafter"/>
</dbReference>
<reference evidence="14" key="1">
    <citation type="submission" date="2024-06" db="EMBL/GenBank/DDBJ databases">
        <authorList>
            <person name="Manzano-Marin A."/>
            <person name="Manzano-Marin A."/>
            <person name="Alejandro Manzano Marin A."/>
        </authorList>
    </citation>
    <scope>NUCLEOTIDE SEQUENCE</scope>
    <source>
        <strain evidence="14">Ancorni-2928</strain>
    </source>
</reference>
<comment type="domain">
    <text evidence="11">The C-terminal coiled-coil domain is crucial for aminoacylation activity.</text>
</comment>
<sequence>MKNQYNPKSIEEKIYSFWEKNNFFKPNNDKSKKSFCIMMPPPNVTGNLHMGHAFQQTLMDILVRYNRMKGKNTLWQTGTDHAGIATQIIIQKKIIEEKGIFPKNYRREQLTKIAWKWIKKTKKIINNQIKRLGCSVDWTRERFTLDPKISKAVQKAFITLYHDKLIYKKKRLVNWDTTVKTVISDLEIEYREINKTFWYIKYPICTNNSQNVSSTNFIEIATTRPETLLGDVAIAINPLDSKNNHFIGKKAVVPIINRIIPIIGDPSIKIDKGTGCVKITPGHNFIDYSIAIKNKLPIINIFSSSGYILDILKSYDYCGKKIDMEYLKTPDIFRYLTILEARKKILTEIKKLGLLTKTTNLRGKEAYSDRSGSIIEPMLTSQWYLKTNSLSKKAILAVKNDSIKIFPEQYANMYFSWMNNIQDWCISRQLWWGHRIPIWYDKEKKMYVGKNEEDIRKKYLIKQSVTLKQEKDVLDTWFSSALWTFSTLGWPKKTEELKTFHSTNVLISGFDIIFFWIARMIMLTLYFIKDKYGNPQVPFKKLYITGLIKDEQGLKMSKSKGNVIDPLDMVDGINLPDLIKKRTSNLIKSNTLNTIINLTKKQFPSGIKAMGTDALRFTFSSIASNNRFINWDMNKLKGYRNFCNKLWNASRFIINKINLSKLNMYKKNIETKCILNKWINVKFNNLVKHYENNLNNFRFDIASKALYNFLWNCFCDWYLECSKLFINKNFFNDEKKLEIEYTSLNILEKFLILSHPIIPFITEIIWKEISIAKKIPFTSIMLQPFPKFNSILIDKKSIIEMQWLKLIITSVRKIRLELNIKKNIKISMYFQSHDKIGEKIITKYSKYLCKLSNLMYLKNLKNKNNKNNYIQKIINNITFYIPVEHKEKVIYNNDLLIKKLNKINLKIKISKKKLSDKNFLKKAPKNILIKEKIYLLKLKNEKNELLS</sequence>
<dbReference type="RefSeq" id="WP_367680833.1">
    <property type="nucleotide sequence ID" value="NZ_OZ060371.1"/>
</dbReference>
<feature type="domain" description="Methionyl/Valyl/Leucyl/Isoleucyl-tRNA synthetase anticodon-binding" evidence="13">
    <location>
        <begin position="676"/>
        <end position="827"/>
    </location>
</feature>
<evidence type="ECO:0000256" key="10">
    <source>
        <dbReference type="ARBA" id="ARBA00047552"/>
    </source>
</evidence>
<dbReference type="NCBIfam" id="NF004349">
    <property type="entry name" value="PRK05729.1"/>
    <property type="match status" value="1"/>
</dbReference>
<feature type="domain" description="Aminoacyl-tRNA synthetase class Ia" evidence="12">
    <location>
        <begin position="13"/>
        <end position="631"/>
    </location>
</feature>
<comment type="domain">
    <text evidence="11">ValRS has two distinct active sites: one for aminoacylation and one for editing. The misactivated threonine is translocated from the active site to the editing site.</text>
</comment>
<dbReference type="PROSITE" id="PS00178">
    <property type="entry name" value="AA_TRNA_LIGASE_I"/>
    <property type="match status" value="1"/>
</dbReference>
<dbReference type="PRINTS" id="PR00986">
    <property type="entry name" value="TRNASYNTHVAL"/>
</dbReference>
<organism evidence="14">
    <name type="scientific">Buchnera aphidicola</name>
    <name type="common">Anoecia corni</name>
    <dbReference type="NCBI Taxonomy" id="2994477"/>
    <lineage>
        <taxon>Bacteria</taxon>
        <taxon>Pseudomonadati</taxon>
        <taxon>Pseudomonadota</taxon>
        <taxon>Gammaproteobacteria</taxon>
        <taxon>Enterobacterales</taxon>
        <taxon>Erwiniaceae</taxon>
        <taxon>Buchnera</taxon>
    </lineage>
</organism>
<evidence type="ECO:0000259" key="13">
    <source>
        <dbReference type="Pfam" id="PF08264"/>
    </source>
</evidence>
<dbReference type="FunFam" id="3.40.50.620:FF:000073">
    <property type="entry name" value="Valine--tRNA ligase"/>
    <property type="match status" value="1"/>
</dbReference>
<dbReference type="SUPFAM" id="SSF50677">
    <property type="entry name" value="ValRS/IleRS/LeuRS editing domain"/>
    <property type="match status" value="1"/>
</dbReference>
<proteinExistence type="inferred from homology"/>
<dbReference type="InterPro" id="IPR013155">
    <property type="entry name" value="M/V/L/I-tRNA-synth_anticd-bd"/>
</dbReference>
<evidence type="ECO:0000256" key="7">
    <source>
        <dbReference type="ARBA" id="ARBA00022917"/>
    </source>
</evidence>
<keyword evidence="7 11" id="KW-0648">Protein biosynthesis</keyword>
<evidence type="ECO:0000256" key="3">
    <source>
        <dbReference type="ARBA" id="ARBA00022490"/>
    </source>
</evidence>
<dbReference type="InterPro" id="IPR014729">
    <property type="entry name" value="Rossmann-like_a/b/a_fold"/>
</dbReference>
<evidence type="ECO:0000256" key="8">
    <source>
        <dbReference type="ARBA" id="ARBA00023054"/>
    </source>
</evidence>
<dbReference type="GO" id="GO:0006438">
    <property type="term" value="P:valyl-tRNA aminoacylation"/>
    <property type="evidence" value="ECO:0007669"/>
    <property type="project" value="UniProtKB-UniRule"/>
</dbReference>
<feature type="short sequence motif" description="'HIGH' region" evidence="11">
    <location>
        <begin position="42"/>
        <end position="52"/>
    </location>
</feature>
<dbReference type="InterPro" id="IPR009080">
    <property type="entry name" value="tRNAsynth_Ia_anticodon-bd"/>
</dbReference>
<dbReference type="InterPro" id="IPR001412">
    <property type="entry name" value="aa-tRNA-synth_I_CS"/>
</dbReference>
<keyword evidence="3 11" id="KW-0963">Cytoplasm</keyword>
<dbReference type="GO" id="GO:0004832">
    <property type="term" value="F:valine-tRNA ligase activity"/>
    <property type="evidence" value="ECO:0007669"/>
    <property type="project" value="UniProtKB-UniRule"/>
</dbReference>
<dbReference type="PANTHER" id="PTHR11946:SF93">
    <property type="entry name" value="VALINE--TRNA LIGASE, CHLOROPLASTIC_MITOCHONDRIAL 2"/>
    <property type="match status" value="1"/>
</dbReference>
<evidence type="ECO:0000256" key="9">
    <source>
        <dbReference type="ARBA" id="ARBA00023146"/>
    </source>
</evidence>
<comment type="similarity">
    <text evidence="11">Belongs to the class-I aminoacyl-tRNA synthetase family. ValS type 1 subfamily.</text>
</comment>
<dbReference type="EMBL" id="OZ060371">
    <property type="protein sequence ID" value="CAL4043292.1"/>
    <property type="molecule type" value="Genomic_DNA"/>
</dbReference>
<evidence type="ECO:0000256" key="6">
    <source>
        <dbReference type="ARBA" id="ARBA00022840"/>
    </source>
</evidence>
<dbReference type="CDD" id="cd07962">
    <property type="entry name" value="Anticodon_Ia_Val"/>
    <property type="match status" value="1"/>
</dbReference>
<protein>
    <recommendedName>
        <fullName evidence="11">Valine--tRNA ligase</fullName>
        <ecNumber evidence="11">6.1.1.9</ecNumber>
    </recommendedName>
    <alternativeName>
        <fullName evidence="11">Valyl-tRNA synthetase</fullName>
        <shortName evidence="11">ValRS</shortName>
    </alternativeName>
</protein>
<dbReference type="PANTHER" id="PTHR11946">
    <property type="entry name" value="VALYL-TRNA SYNTHETASES"/>
    <property type="match status" value="1"/>
</dbReference>
<dbReference type="Pfam" id="PF08264">
    <property type="entry name" value="Anticodon_1"/>
    <property type="match status" value="1"/>
</dbReference>
<evidence type="ECO:0000256" key="4">
    <source>
        <dbReference type="ARBA" id="ARBA00022598"/>
    </source>
</evidence>
<keyword evidence="5 11" id="KW-0547">Nucleotide-binding</keyword>
<dbReference type="GO" id="GO:0002161">
    <property type="term" value="F:aminoacyl-tRNA deacylase activity"/>
    <property type="evidence" value="ECO:0007669"/>
    <property type="project" value="InterPro"/>
</dbReference>
<feature type="short sequence motif" description="'KMSKS' region" evidence="11">
    <location>
        <begin position="555"/>
        <end position="559"/>
    </location>
</feature>
<comment type="subcellular location">
    <subcellularLocation>
        <location evidence="1 11">Cytoplasm</location>
    </subcellularLocation>
</comment>
<comment type="function">
    <text evidence="11">Catalyzes the attachment of valine to tRNA(Val). As ValRS can inadvertently accommodate and process structurally similar amino acids such as threonine, to avoid such errors, it has a 'posttransfer' editing activity that hydrolyzes mischarged Thr-tRNA(Val) in a tRNA-dependent manner.</text>
</comment>
<dbReference type="InterPro" id="IPR009008">
    <property type="entry name" value="Val/Leu/Ile-tRNA-synth_edit"/>
</dbReference>
<evidence type="ECO:0000313" key="14">
    <source>
        <dbReference type="EMBL" id="CAL4043292.1"/>
    </source>
</evidence>
<evidence type="ECO:0000256" key="11">
    <source>
        <dbReference type="HAMAP-Rule" id="MF_02004"/>
    </source>
</evidence>
<evidence type="ECO:0000256" key="2">
    <source>
        <dbReference type="ARBA" id="ARBA00011245"/>
    </source>
</evidence>
<evidence type="ECO:0000259" key="12">
    <source>
        <dbReference type="Pfam" id="PF00133"/>
    </source>
</evidence>
<evidence type="ECO:0000256" key="5">
    <source>
        <dbReference type="ARBA" id="ARBA00022741"/>
    </source>
</evidence>
<dbReference type="InterPro" id="IPR033705">
    <property type="entry name" value="Anticodon_Ia_Val"/>
</dbReference>
<accession>A0AAT9IIB7</accession>
<gene>
    <name evidence="11 14" type="primary">valS</name>
    <name evidence="14" type="ORF">BUANCORI2928_286</name>
</gene>
<dbReference type="HAMAP" id="MF_02004">
    <property type="entry name" value="Val_tRNA_synth_type1"/>
    <property type="match status" value="1"/>
</dbReference>
<dbReference type="CDD" id="cd00817">
    <property type="entry name" value="ValRS_core"/>
    <property type="match status" value="1"/>
</dbReference>
<dbReference type="InterPro" id="IPR002300">
    <property type="entry name" value="aa-tRNA-synth_Ia"/>
</dbReference>
<dbReference type="NCBIfam" id="TIGR00422">
    <property type="entry name" value="valS"/>
    <property type="match status" value="1"/>
</dbReference>
<keyword evidence="8 11" id="KW-0175">Coiled coil</keyword>
<keyword evidence="9 11" id="KW-0030">Aminoacyl-tRNA synthetase</keyword>
<comment type="catalytic activity">
    <reaction evidence="10 11">
        <text>tRNA(Val) + L-valine + ATP = L-valyl-tRNA(Val) + AMP + diphosphate</text>
        <dbReference type="Rhea" id="RHEA:10704"/>
        <dbReference type="Rhea" id="RHEA-COMP:9672"/>
        <dbReference type="Rhea" id="RHEA-COMP:9708"/>
        <dbReference type="ChEBI" id="CHEBI:30616"/>
        <dbReference type="ChEBI" id="CHEBI:33019"/>
        <dbReference type="ChEBI" id="CHEBI:57762"/>
        <dbReference type="ChEBI" id="CHEBI:78442"/>
        <dbReference type="ChEBI" id="CHEBI:78537"/>
        <dbReference type="ChEBI" id="CHEBI:456215"/>
        <dbReference type="EC" id="6.1.1.9"/>
    </reaction>
</comment>
<dbReference type="AlphaFoldDB" id="A0AAT9IIB7"/>
<dbReference type="InterPro" id="IPR002303">
    <property type="entry name" value="Valyl-tRNA_ligase"/>
</dbReference>
<dbReference type="GO" id="GO:0005524">
    <property type="term" value="F:ATP binding"/>
    <property type="evidence" value="ECO:0007669"/>
    <property type="project" value="UniProtKB-UniRule"/>
</dbReference>
<comment type="subunit">
    <text evidence="2 11">Monomer.</text>
</comment>
<feature type="binding site" evidence="11">
    <location>
        <position position="558"/>
    </location>
    <ligand>
        <name>ATP</name>
        <dbReference type="ChEBI" id="CHEBI:30616"/>
    </ligand>
</feature>
<evidence type="ECO:0000256" key="1">
    <source>
        <dbReference type="ARBA" id="ARBA00004496"/>
    </source>
</evidence>
<dbReference type="SUPFAM" id="SSF47323">
    <property type="entry name" value="Anticodon-binding domain of a subclass of class I aminoacyl-tRNA synthetases"/>
    <property type="match status" value="1"/>
</dbReference>
<name>A0AAT9IIB7_9GAMM</name>
<dbReference type="Pfam" id="PF00133">
    <property type="entry name" value="tRNA-synt_1"/>
    <property type="match status" value="1"/>
</dbReference>
<dbReference type="SUPFAM" id="SSF52374">
    <property type="entry name" value="Nucleotidylyl transferase"/>
    <property type="match status" value="1"/>
</dbReference>
<dbReference type="Gene3D" id="1.10.730.10">
    <property type="entry name" value="Isoleucyl-tRNA Synthetase, Domain 1"/>
    <property type="match status" value="1"/>
</dbReference>
<dbReference type="Gene3D" id="3.40.50.620">
    <property type="entry name" value="HUPs"/>
    <property type="match status" value="2"/>
</dbReference>
<keyword evidence="6 11" id="KW-0067">ATP-binding</keyword>
<dbReference type="FunFam" id="3.40.50.620:FF:000032">
    <property type="entry name" value="Valine--tRNA ligase"/>
    <property type="match status" value="1"/>
</dbReference>
<keyword evidence="4 11" id="KW-0436">Ligase</keyword>